<dbReference type="Proteomes" id="UP001500936">
    <property type="component" value="Unassembled WGS sequence"/>
</dbReference>
<dbReference type="CDD" id="cd02440">
    <property type="entry name" value="AdoMet_MTases"/>
    <property type="match status" value="1"/>
</dbReference>
<evidence type="ECO:0000313" key="2">
    <source>
        <dbReference type="Proteomes" id="UP001500936"/>
    </source>
</evidence>
<sequence length="243" mass="27477">MEFKAEVKQNVDVFNQNVRENGGFLYTTNASFSSYVANKRISEAIFNHIKPEYKTLLDIGCGDGAYTNEIKQNFPHLAVEGFDPAAKAVQAASEKYPDVTFTVSNILDDSLAAPAKKYDVAVIRGVLHHLTDQEKAIRNAFKLSDNIIIMEPNGNNPVLKVIEKTSKYHIEHEEQSFLSTTLRKWIRNAGGEVVAFDYVGYVPFFFPTGPAKLIYFFQPFLEKVPVVKHFFSAQFIISCRKRP</sequence>
<dbReference type="SUPFAM" id="SSF53335">
    <property type="entry name" value="S-adenosyl-L-methionine-dependent methyltransferases"/>
    <property type="match status" value="1"/>
</dbReference>
<gene>
    <name evidence="1" type="ORF">GCM10023187_54310</name>
</gene>
<evidence type="ECO:0008006" key="3">
    <source>
        <dbReference type="Google" id="ProtNLM"/>
    </source>
</evidence>
<dbReference type="PANTHER" id="PTHR43861">
    <property type="entry name" value="TRANS-ACONITATE 2-METHYLTRANSFERASE-RELATED"/>
    <property type="match status" value="1"/>
</dbReference>
<dbReference type="InterPro" id="IPR029063">
    <property type="entry name" value="SAM-dependent_MTases_sf"/>
</dbReference>
<reference evidence="2" key="1">
    <citation type="journal article" date="2019" name="Int. J. Syst. Evol. Microbiol.">
        <title>The Global Catalogue of Microorganisms (GCM) 10K type strain sequencing project: providing services to taxonomists for standard genome sequencing and annotation.</title>
        <authorList>
            <consortium name="The Broad Institute Genomics Platform"/>
            <consortium name="The Broad Institute Genome Sequencing Center for Infectious Disease"/>
            <person name="Wu L."/>
            <person name="Ma J."/>
        </authorList>
    </citation>
    <scope>NUCLEOTIDE SEQUENCE [LARGE SCALE GENOMIC DNA]</scope>
    <source>
        <strain evidence="2">JCM 17925</strain>
    </source>
</reference>
<keyword evidence="2" id="KW-1185">Reference proteome</keyword>
<organism evidence="1 2">
    <name type="scientific">Nibrella viscosa</name>
    <dbReference type="NCBI Taxonomy" id="1084524"/>
    <lineage>
        <taxon>Bacteria</taxon>
        <taxon>Pseudomonadati</taxon>
        <taxon>Bacteroidota</taxon>
        <taxon>Cytophagia</taxon>
        <taxon>Cytophagales</taxon>
        <taxon>Spirosomataceae</taxon>
        <taxon>Nibrella</taxon>
    </lineage>
</organism>
<dbReference type="Gene3D" id="3.40.50.150">
    <property type="entry name" value="Vaccinia Virus protein VP39"/>
    <property type="match status" value="1"/>
</dbReference>
<proteinExistence type="predicted"/>
<comment type="caution">
    <text evidence="1">The sequence shown here is derived from an EMBL/GenBank/DDBJ whole genome shotgun (WGS) entry which is preliminary data.</text>
</comment>
<dbReference type="EMBL" id="BAABHB010000019">
    <property type="protein sequence ID" value="GAA4419720.1"/>
    <property type="molecule type" value="Genomic_DNA"/>
</dbReference>
<evidence type="ECO:0000313" key="1">
    <source>
        <dbReference type="EMBL" id="GAA4419720.1"/>
    </source>
</evidence>
<dbReference type="Pfam" id="PF13489">
    <property type="entry name" value="Methyltransf_23"/>
    <property type="match status" value="1"/>
</dbReference>
<dbReference type="RefSeq" id="WP_345271212.1">
    <property type="nucleotide sequence ID" value="NZ_BAABHB010000019.1"/>
</dbReference>
<name>A0ABP8L062_9BACT</name>
<accession>A0ABP8L062</accession>
<protein>
    <recommendedName>
        <fullName evidence="3">Methyltransferase domain-containing protein</fullName>
    </recommendedName>
</protein>